<dbReference type="GO" id="GO:0005743">
    <property type="term" value="C:mitochondrial inner membrane"/>
    <property type="evidence" value="ECO:0007669"/>
    <property type="project" value="UniProtKB-SubCell"/>
</dbReference>
<evidence type="ECO:0000256" key="15">
    <source>
        <dbReference type="ARBA" id="ARBA00043911"/>
    </source>
</evidence>
<geneLocation type="mitochondrion" evidence="18"/>
<dbReference type="GO" id="GO:0008137">
    <property type="term" value="F:NADH dehydrogenase (ubiquinone) activity"/>
    <property type="evidence" value="ECO:0007669"/>
    <property type="project" value="UniProtKB-EC"/>
</dbReference>
<feature type="transmembrane region" description="Helical" evidence="17">
    <location>
        <begin position="21"/>
        <end position="44"/>
    </location>
</feature>
<dbReference type="InterPro" id="IPR039428">
    <property type="entry name" value="NUOK/Mnh_C1-like"/>
</dbReference>
<evidence type="ECO:0000256" key="5">
    <source>
        <dbReference type="ARBA" id="ARBA00022448"/>
    </source>
</evidence>
<evidence type="ECO:0000256" key="16">
    <source>
        <dbReference type="ARBA" id="ARBA00048769"/>
    </source>
</evidence>
<dbReference type="AlphaFoldDB" id="A0A343VTH6"/>
<evidence type="ECO:0000256" key="2">
    <source>
        <dbReference type="ARBA" id="ARBA00010519"/>
    </source>
</evidence>
<organism evidence="18">
    <name type="scientific">Xenorhina sp. TNHC-GDC 31177</name>
    <dbReference type="NCBI Taxonomy" id="1933077"/>
    <lineage>
        <taxon>Eukaryota</taxon>
        <taxon>Metazoa</taxon>
        <taxon>Chordata</taxon>
        <taxon>Craniata</taxon>
        <taxon>Vertebrata</taxon>
        <taxon>Euteleostomi</taxon>
        <taxon>Amphibia</taxon>
        <taxon>Batrachia</taxon>
        <taxon>Anura</taxon>
        <taxon>Neobatrachia</taxon>
        <taxon>Microhyloidea</taxon>
        <taxon>Microhylidae</taxon>
        <taxon>Asterophryinae</taxon>
        <taxon>Xenorhina</taxon>
    </lineage>
</organism>
<keyword evidence="6 17" id="KW-0679">Respiratory chain</keyword>
<evidence type="ECO:0000256" key="12">
    <source>
        <dbReference type="ARBA" id="ARBA00023075"/>
    </source>
</evidence>
<dbReference type="GO" id="GO:0030964">
    <property type="term" value="C:NADH dehydrogenase complex"/>
    <property type="evidence" value="ECO:0007669"/>
    <property type="project" value="TreeGrafter"/>
</dbReference>
<evidence type="ECO:0000256" key="14">
    <source>
        <dbReference type="ARBA" id="ARBA00023136"/>
    </source>
</evidence>
<reference evidence="18" key="1">
    <citation type="journal article" date="2018" name="Mol. Phylogenet. Evol.">
        <title>A large-scale phylogeny of Microhylidae inferred from a combined dataset of 121 genes and 427 taxa.</title>
        <authorList>
            <person name="Tu N."/>
            <person name="Yang M."/>
            <person name="Liang D."/>
            <person name="Zhang P."/>
        </authorList>
    </citation>
    <scope>NUCLEOTIDE SEQUENCE</scope>
</reference>
<name>A0A343VTH6_9NEOB</name>
<dbReference type="PANTHER" id="PTHR11434">
    <property type="entry name" value="NADH-UBIQUINONE OXIDOREDUCTASE SUBUNIT ND4L"/>
    <property type="match status" value="1"/>
</dbReference>
<keyword evidence="10 17" id="KW-1133">Transmembrane helix</keyword>
<dbReference type="EMBL" id="MG020779">
    <property type="protein sequence ID" value="AVP25692.1"/>
    <property type="molecule type" value="Genomic_DNA"/>
</dbReference>
<comment type="similarity">
    <text evidence="2 17">Belongs to the complex I subunit 4L family.</text>
</comment>
<keyword evidence="17" id="KW-0999">Mitochondrion inner membrane</keyword>
<dbReference type="GO" id="GO:0042773">
    <property type="term" value="P:ATP synthesis coupled electron transport"/>
    <property type="evidence" value="ECO:0007669"/>
    <property type="project" value="UniProtKB-UniRule"/>
</dbReference>
<protein>
    <recommendedName>
        <fullName evidence="4 17">NADH-ubiquinone oxidoreductase chain 4L</fullName>
        <ecNumber evidence="3 17">7.1.1.2</ecNumber>
    </recommendedName>
</protein>
<evidence type="ECO:0000256" key="13">
    <source>
        <dbReference type="ARBA" id="ARBA00023128"/>
    </source>
</evidence>
<dbReference type="InterPro" id="IPR001133">
    <property type="entry name" value="NADH_UbQ_OxRdtase_chain4L/K"/>
</dbReference>
<dbReference type="Pfam" id="PF00420">
    <property type="entry name" value="Oxidored_q2"/>
    <property type="match status" value="1"/>
</dbReference>
<comment type="function">
    <text evidence="15">Core subunit of the mitochondrial membrane respiratory chain NADH dehydrogenase (Complex I) which catalyzes electron transfer from NADH through the respiratory chain, using ubiquinone as an electron acceptor. Part of the enzyme membrane arm which is embedded in the lipid bilayer and involved in proton translocation.</text>
</comment>
<evidence type="ECO:0000256" key="17">
    <source>
        <dbReference type="RuleBase" id="RU004419"/>
    </source>
</evidence>
<evidence type="ECO:0000256" key="7">
    <source>
        <dbReference type="ARBA" id="ARBA00022692"/>
    </source>
</evidence>
<sequence>MIFVLAISFMIALTGFILNRNHLISALLCLETMMLVIFLTLALWPPNLSPSMLMSPLILLTISACEAALALSLLIALVRAHGNDKLKSLKLLRC</sequence>
<keyword evidence="9 17" id="KW-0249">Electron transport</keyword>
<dbReference type="EC" id="7.1.1.2" evidence="3 17"/>
<evidence type="ECO:0000256" key="8">
    <source>
        <dbReference type="ARBA" id="ARBA00022967"/>
    </source>
</evidence>
<keyword evidence="12 17" id="KW-0830">Ubiquinone</keyword>
<evidence type="ECO:0000256" key="10">
    <source>
        <dbReference type="ARBA" id="ARBA00022989"/>
    </source>
</evidence>
<keyword evidence="8 17" id="KW-1278">Translocase</keyword>
<keyword evidence="7 17" id="KW-0812">Transmembrane</keyword>
<evidence type="ECO:0000256" key="3">
    <source>
        <dbReference type="ARBA" id="ARBA00012944"/>
    </source>
</evidence>
<dbReference type="PANTHER" id="PTHR11434:SF0">
    <property type="entry name" value="NADH-UBIQUINONE OXIDOREDUCTASE CHAIN 4L"/>
    <property type="match status" value="1"/>
</dbReference>
<keyword evidence="13 17" id="KW-0496">Mitochondrion</keyword>
<dbReference type="Gene3D" id="1.10.287.3510">
    <property type="match status" value="1"/>
</dbReference>
<evidence type="ECO:0000256" key="9">
    <source>
        <dbReference type="ARBA" id="ARBA00022982"/>
    </source>
</evidence>
<dbReference type="GO" id="GO:0016651">
    <property type="term" value="F:oxidoreductase activity, acting on NAD(P)H"/>
    <property type="evidence" value="ECO:0007669"/>
    <property type="project" value="InterPro"/>
</dbReference>
<keyword evidence="11 17" id="KW-0520">NAD</keyword>
<proteinExistence type="inferred from homology"/>
<accession>A0A343VTH6</accession>
<evidence type="ECO:0000256" key="4">
    <source>
        <dbReference type="ARBA" id="ARBA00016612"/>
    </source>
</evidence>
<comment type="catalytic activity">
    <reaction evidence="16">
        <text>a ubiquinone + NADH + 5 H(+)(in) = a ubiquinol + NAD(+) + 4 H(+)(out)</text>
        <dbReference type="Rhea" id="RHEA:29091"/>
        <dbReference type="Rhea" id="RHEA-COMP:9565"/>
        <dbReference type="Rhea" id="RHEA-COMP:9566"/>
        <dbReference type="ChEBI" id="CHEBI:15378"/>
        <dbReference type="ChEBI" id="CHEBI:16389"/>
        <dbReference type="ChEBI" id="CHEBI:17976"/>
        <dbReference type="ChEBI" id="CHEBI:57540"/>
        <dbReference type="ChEBI" id="CHEBI:57945"/>
        <dbReference type="EC" id="7.1.1.2"/>
    </reaction>
    <physiologicalReaction direction="left-to-right" evidence="16">
        <dbReference type="Rhea" id="RHEA:29092"/>
    </physiologicalReaction>
</comment>
<comment type="subcellular location">
    <subcellularLocation>
        <location evidence="17">Mitochondrion inner membrane</location>
        <topology evidence="17">Multi-pass membrane protein</topology>
    </subcellularLocation>
    <subcellularLocation>
        <location evidence="1">Mitochondrion membrane</location>
        <topology evidence="1">Multi-pass membrane protein</topology>
    </subcellularLocation>
</comment>
<keyword evidence="14 17" id="KW-0472">Membrane</keyword>
<evidence type="ECO:0000256" key="6">
    <source>
        <dbReference type="ARBA" id="ARBA00022660"/>
    </source>
</evidence>
<gene>
    <name evidence="18" type="primary">ND4L</name>
</gene>
<evidence type="ECO:0000256" key="11">
    <source>
        <dbReference type="ARBA" id="ARBA00023027"/>
    </source>
</evidence>
<evidence type="ECO:0000313" key="18">
    <source>
        <dbReference type="EMBL" id="AVP25692.1"/>
    </source>
</evidence>
<feature type="transmembrane region" description="Helical" evidence="17">
    <location>
        <begin position="56"/>
        <end position="78"/>
    </location>
</feature>
<evidence type="ECO:0000256" key="1">
    <source>
        <dbReference type="ARBA" id="ARBA00004225"/>
    </source>
</evidence>
<keyword evidence="5 17" id="KW-0813">Transport</keyword>